<evidence type="ECO:0000256" key="6">
    <source>
        <dbReference type="ARBA" id="ARBA00023134"/>
    </source>
</evidence>
<dbReference type="FunFam" id="3.40.50.300:FF:000057">
    <property type="entry name" value="GTPase Der"/>
    <property type="match status" value="1"/>
</dbReference>
<dbReference type="HAMAP" id="MF_00195">
    <property type="entry name" value="GTPase_Der"/>
    <property type="match status" value="1"/>
</dbReference>
<evidence type="ECO:0000256" key="9">
    <source>
        <dbReference type="HAMAP-Rule" id="MF_00195"/>
    </source>
</evidence>
<comment type="function">
    <text evidence="8 9 11">GTPase that plays an essential role in the late steps of ribosome biogenesis.</text>
</comment>
<evidence type="ECO:0000256" key="11">
    <source>
        <dbReference type="RuleBase" id="RU004481"/>
    </source>
</evidence>
<reference evidence="13 14" key="1">
    <citation type="submission" date="2019-01" db="EMBL/GenBank/DDBJ databases">
        <authorList>
            <consortium name="Pathogen Informatics"/>
        </authorList>
    </citation>
    <scope>NUCLEOTIDE SEQUENCE [LARGE SCALE GENOMIC DNA]</scope>
    <source>
        <strain evidence="13 14">NCTC10138</strain>
    </source>
</reference>
<feature type="binding site" evidence="9">
    <location>
        <begin position="292"/>
        <end position="295"/>
    </location>
    <ligand>
        <name>GTP</name>
        <dbReference type="ChEBI" id="CHEBI:37565"/>
        <label>2</label>
    </ligand>
</feature>
<dbReference type="Gene3D" id="3.30.300.20">
    <property type="match status" value="1"/>
</dbReference>
<evidence type="ECO:0000256" key="1">
    <source>
        <dbReference type="ARBA" id="ARBA00008279"/>
    </source>
</evidence>
<evidence type="ECO:0000256" key="3">
    <source>
        <dbReference type="ARBA" id="ARBA00022517"/>
    </source>
</evidence>
<feature type="binding site" evidence="9">
    <location>
        <begin position="227"/>
        <end position="231"/>
    </location>
    <ligand>
        <name>GTP</name>
        <dbReference type="ChEBI" id="CHEBI:37565"/>
        <label>2</label>
    </ligand>
</feature>
<evidence type="ECO:0000256" key="5">
    <source>
        <dbReference type="ARBA" id="ARBA00022741"/>
    </source>
</evidence>
<dbReference type="Proteomes" id="UP000289841">
    <property type="component" value="Chromosome"/>
</dbReference>
<dbReference type="InterPro" id="IPR016484">
    <property type="entry name" value="GTPase_Der"/>
</dbReference>
<evidence type="ECO:0000256" key="4">
    <source>
        <dbReference type="ARBA" id="ARBA00022737"/>
    </source>
</evidence>
<keyword evidence="5 9" id="KW-0547">Nucleotide-binding</keyword>
<evidence type="ECO:0000256" key="10">
    <source>
        <dbReference type="PROSITE-ProRule" id="PRU01049"/>
    </source>
</evidence>
<dbReference type="SUPFAM" id="SSF52540">
    <property type="entry name" value="P-loop containing nucleoside triphosphate hydrolases"/>
    <property type="match status" value="2"/>
</dbReference>
<dbReference type="NCBIfam" id="TIGR00231">
    <property type="entry name" value="small_GTP"/>
    <property type="match status" value="2"/>
</dbReference>
<dbReference type="PRINTS" id="PR00326">
    <property type="entry name" value="GTP1OBG"/>
</dbReference>
<dbReference type="CDD" id="cd01895">
    <property type="entry name" value="EngA2"/>
    <property type="match status" value="1"/>
</dbReference>
<dbReference type="OrthoDB" id="9805918at2"/>
<dbReference type="GO" id="GO:0043022">
    <property type="term" value="F:ribosome binding"/>
    <property type="evidence" value="ECO:0007669"/>
    <property type="project" value="TreeGrafter"/>
</dbReference>
<evidence type="ECO:0000313" key="14">
    <source>
        <dbReference type="Proteomes" id="UP000289841"/>
    </source>
</evidence>
<dbReference type="GO" id="GO:0005525">
    <property type="term" value="F:GTP binding"/>
    <property type="evidence" value="ECO:0007669"/>
    <property type="project" value="UniProtKB-UniRule"/>
</dbReference>
<keyword evidence="14" id="KW-1185">Reference proteome</keyword>
<evidence type="ECO:0000259" key="12">
    <source>
        <dbReference type="PROSITE" id="PS51712"/>
    </source>
</evidence>
<dbReference type="CDD" id="cd01894">
    <property type="entry name" value="EngA1"/>
    <property type="match status" value="1"/>
</dbReference>
<organism evidence="13 14">
    <name type="scientific">Haploplasma axanthum</name>
    <name type="common">Acholeplasma axanthum</name>
    <dbReference type="NCBI Taxonomy" id="29552"/>
    <lineage>
        <taxon>Bacteria</taxon>
        <taxon>Bacillati</taxon>
        <taxon>Mycoplasmatota</taxon>
        <taxon>Mollicutes</taxon>
        <taxon>Acholeplasmatales</taxon>
        <taxon>Acholeplasmataceae</taxon>
        <taxon>Haploplasma</taxon>
    </lineage>
</organism>
<dbReference type="InterPro" id="IPR006073">
    <property type="entry name" value="GTP-bd"/>
</dbReference>
<dbReference type="InterPro" id="IPR005225">
    <property type="entry name" value="Small_GTP-bd"/>
</dbReference>
<dbReference type="Gene3D" id="3.40.50.300">
    <property type="entry name" value="P-loop containing nucleotide triphosphate hydrolases"/>
    <property type="match status" value="2"/>
</dbReference>
<evidence type="ECO:0000313" key="13">
    <source>
        <dbReference type="EMBL" id="VEU80695.1"/>
    </source>
</evidence>
<keyword evidence="6 9" id="KW-0342">GTP-binding</keyword>
<feature type="domain" description="EngA-type G" evidence="12">
    <location>
        <begin position="3"/>
        <end position="166"/>
    </location>
</feature>
<dbReference type="RefSeq" id="WP_026390020.1">
    <property type="nucleotide sequence ID" value="NZ_LR215048.1"/>
</dbReference>
<keyword evidence="4 11" id="KW-0677">Repeat</keyword>
<proteinExistence type="inferred from homology"/>
<dbReference type="InterPro" id="IPR027417">
    <property type="entry name" value="P-loop_NTPase"/>
</dbReference>
<accession>A0A449BE38</accession>
<keyword evidence="3 9" id="KW-0690">Ribosome biogenesis</keyword>
<dbReference type="KEGG" id="aaxa:NCTC10138_01075"/>
<feature type="domain" description="EngA-type G" evidence="12">
    <location>
        <begin position="174"/>
        <end position="349"/>
    </location>
</feature>
<comment type="similarity">
    <text evidence="1 9 10 11">Belongs to the TRAFAC class TrmE-Era-EngA-EngB-Septin-like GTPase superfamily. EngA (Der) GTPase family.</text>
</comment>
<dbReference type="FunFam" id="3.30.300.20:FF:000004">
    <property type="entry name" value="GTPase Der"/>
    <property type="match status" value="1"/>
</dbReference>
<dbReference type="InterPro" id="IPR015946">
    <property type="entry name" value="KH_dom-like_a/b"/>
</dbReference>
<feature type="binding site" evidence="9">
    <location>
        <begin position="56"/>
        <end position="60"/>
    </location>
    <ligand>
        <name>GTP</name>
        <dbReference type="ChEBI" id="CHEBI:37565"/>
        <label>1</label>
    </ligand>
</feature>
<dbReference type="STRING" id="1278311.GCA_000428705_00318"/>
<dbReference type="PIRSF" id="PIRSF006485">
    <property type="entry name" value="GTP-binding_EngA"/>
    <property type="match status" value="1"/>
</dbReference>
<sequence>MPFVVAIVGRPNVGKSSLFNRIAGDKIAITDDEIGVTRDRIYAKAEWLTKKFSLIDTGGIDIIDAPFLSQIKEQALLAMDEADVIIFLTDGKSGVTDGDSYIAKQLYQTNKPVVLAVNKIDDVNQINNIYEFYQLGFEDPIAISSNHGIGIGDLLDRVISYMKDDKEIIDESAIKFSIIGRPNVGKSSLTNAILGRNRVIVSDISGTTRDAIDSKFKFNKKDYIVIDTAGIKKRGRIYENTDKYSVIRTLGAIDRSDVVLVVIDGNEGIIEQDKNVAGYAMDANKAVVIVVNKWDIVEKDDKTMQKMIRKIREEFKFLDYAPIVFTSARENERIHTIFPSIDLAYENYTKEIKTNVLNQIIQDAVAMNPTPIHNHGKANFSYATQVSIKPPTFVLFVNDPEFVHFSYERYLANQLRDAIDFEGTPVRLILRRKVE</sequence>
<name>A0A449BE38_HAPAX</name>
<comment type="subunit">
    <text evidence="9">Associates with the 50S ribosomal subunit.</text>
</comment>
<dbReference type="AlphaFoldDB" id="A0A449BE38"/>
<evidence type="ECO:0000256" key="8">
    <source>
        <dbReference type="ARBA" id="ARBA00053470"/>
    </source>
</evidence>
<dbReference type="InterPro" id="IPR031166">
    <property type="entry name" value="G_ENGA"/>
</dbReference>
<dbReference type="FunFam" id="3.40.50.300:FF:000040">
    <property type="entry name" value="GTPase Der"/>
    <property type="match status" value="1"/>
</dbReference>
<dbReference type="PANTHER" id="PTHR43834:SF6">
    <property type="entry name" value="GTPASE DER"/>
    <property type="match status" value="1"/>
</dbReference>
<evidence type="ECO:0000256" key="2">
    <source>
        <dbReference type="ARBA" id="ARBA00020953"/>
    </source>
</evidence>
<dbReference type="PANTHER" id="PTHR43834">
    <property type="entry name" value="GTPASE DER"/>
    <property type="match status" value="1"/>
</dbReference>
<feature type="binding site" evidence="9">
    <location>
        <begin position="180"/>
        <end position="187"/>
    </location>
    <ligand>
        <name>GTP</name>
        <dbReference type="ChEBI" id="CHEBI:37565"/>
        <label>2</label>
    </ligand>
</feature>
<dbReference type="NCBIfam" id="TIGR03594">
    <property type="entry name" value="GTPase_EngA"/>
    <property type="match status" value="1"/>
</dbReference>
<dbReference type="PROSITE" id="PS51712">
    <property type="entry name" value="G_ENGA"/>
    <property type="match status" value="2"/>
</dbReference>
<dbReference type="InterPro" id="IPR032859">
    <property type="entry name" value="KH_dom-like"/>
</dbReference>
<dbReference type="Pfam" id="PF14714">
    <property type="entry name" value="KH_dom-like"/>
    <property type="match status" value="1"/>
</dbReference>
<feature type="binding site" evidence="9">
    <location>
        <begin position="9"/>
        <end position="16"/>
    </location>
    <ligand>
        <name>GTP</name>
        <dbReference type="ChEBI" id="CHEBI:37565"/>
        <label>1</label>
    </ligand>
</feature>
<gene>
    <name evidence="13" type="primary">engA</name>
    <name evidence="9" type="synonym">der</name>
    <name evidence="13" type="ORF">NCTC10138_01075</name>
</gene>
<dbReference type="GO" id="GO:0042254">
    <property type="term" value="P:ribosome biogenesis"/>
    <property type="evidence" value="ECO:0007669"/>
    <property type="project" value="UniProtKB-KW"/>
</dbReference>
<protein>
    <recommendedName>
        <fullName evidence="2 9">GTPase Der</fullName>
    </recommendedName>
    <alternativeName>
        <fullName evidence="7 9">GTP-binding protein EngA</fullName>
    </alternativeName>
</protein>
<evidence type="ECO:0000256" key="7">
    <source>
        <dbReference type="ARBA" id="ARBA00032345"/>
    </source>
</evidence>
<dbReference type="Pfam" id="PF01926">
    <property type="entry name" value="MMR_HSR1"/>
    <property type="match status" value="2"/>
</dbReference>
<feature type="binding site" evidence="9">
    <location>
        <begin position="118"/>
        <end position="121"/>
    </location>
    <ligand>
        <name>GTP</name>
        <dbReference type="ChEBI" id="CHEBI:37565"/>
        <label>1</label>
    </ligand>
</feature>
<dbReference type="EMBL" id="LR215048">
    <property type="protein sequence ID" value="VEU80695.1"/>
    <property type="molecule type" value="Genomic_DNA"/>
</dbReference>